<dbReference type="PANTHER" id="PTHR46211">
    <property type="entry name" value="GLYCEROPHOSPHORYL DIESTER PHOSPHODIESTERASE"/>
    <property type="match status" value="1"/>
</dbReference>
<dbReference type="EC" id="3.1.4.46" evidence="2"/>
<organism evidence="2 3">
    <name type="scientific">Nocardioides soli</name>
    <dbReference type="NCBI Taxonomy" id="1036020"/>
    <lineage>
        <taxon>Bacteria</taxon>
        <taxon>Bacillati</taxon>
        <taxon>Actinomycetota</taxon>
        <taxon>Actinomycetes</taxon>
        <taxon>Propionibacteriales</taxon>
        <taxon>Nocardioidaceae</taxon>
        <taxon>Nocardioides</taxon>
    </lineage>
</organism>
<sequence>MIPSRRRQRRDPVLVSAHRCLTIEQVEHALRLGVDYVEFDVQRCADGSLVLAHDPVAVAPPDATTYDEVLEVLAGRGRAHLDLKFHDGCVDAVAHAVDRLGTDRLVVTTLEDRSVTAIRAWSDVHAPALLVGLSLGRGVSGFPVLRQVRVRLSEFFPRVRYRHSRANVVVAHHWLARLTVARFARNHGLPLLVWTVDTAPSLRHWTRTGRAWLVTTNNPDLALRLRRPERLSP</sequence>
<dbReference type="AlphaFoldDB" id="A0A7W4W0L2"/>
<dbReference type="InterPro" id="IPR030395">
    <property type="entry name" value="GP_PDE_dom"/>
</dbReference>
<evidence type="ECO:0000313" key="3">
    <source>
        <dbReference type="Proteomes" id="UP000589626"/>
    </source>
</evidence>
<dbReference type="Pfam" id="PF03009">
    <property type="entry name" value="GDPD"/>
    <property type="match status" value="1"/>
</dbReference>
<gene>
    <name evidence="2" type="ORF">FHU40_004519</name>
</gene>
<dbReference type="SUPFAM" id="SSF51695">
    <property type="entry name" value="PLC-like phosphodiesterases"/>
    <property type="match status" value="1"/>
</dbReference>
<protein>
    <submittedName>
        <fullName evidence="2">Glycerophosphoryl diester phosphodiesterase</fullName>
        <ecNumber evidence="2">3.1.4.46</ecNumber>
    </submittedName>
</protein>
<dbReference type="Proteomes" id="UP000589626">
    <property type="component" value="Unassembled WGS sequence"/>
</dbReference>
<accession>A0A7W4W0L2</accession>
<dbReference type="RefSeq" id="WP_183594621.1">
    <property type="nucleotide sequence ID" value="NZ_JACHWR010000003.1"/>
</dbReference>
<evidence type="ECO:0000313" key="2">
    <source>
        <dbReference type="EMBL" id="MBB3044682.1"/>
    </source>
</evidence>
<reference evidence="2 3" key="1">
    <citation type="submission" date="2020-08" db="EMBL/GenBank/DDBJ databases">
        <title>Sequencing the genomes of 1000 actinobacteria strains.</title>
        <authorList>
            <person name="Klenk H.-P."/>
        </authorList>
    </citation>
    <scope>NUCLEOTIDE SEQUENCE [LARGE SCALE GENOMIC DNA]</scope>
    <source>
        <strain evidence="2 3">DSM 105498</strain>
    </source>
</reference>
<dbReference type="GO" id="GO:0006629">
    <property type="term" value="P:lipid metabolic process"/>
    <property type="evidence" value="ECO:0007669"/>
    <property type="project" value="InterPro"/>
</dbReference>
<dbReference type="GO" id="GO:0008889">
    <property type="term" value="F:glycerophosphodiester phosphodiesterase activity"/>
    <property type="evidence" value="ECO:0007669"/>
    <property type="project" value="UniProtKB-EC"/>
</dbReference>
<comment type="caution">
    <text evidence="2">The sequence shown here is derived from an EMBL/GenBank/DDBJ whole genome shotgun (WGS) entry which is preliminary data.</text>
</comment>
<keyword evidence="2" id="KW-0378">Hydrolase</keyword>
<dbReference type="CDD" id="cd08556">
    <property type="entry name" value="GDPD"/>
    <property type="match status" value="1"/>
</dbReference>
<dbReference type="Gene3D" id="3.20.20.190">
    <property type="entry name" value="Phosphatidylinositol (PI) phosphodiesterase"/>
    <property type="match status" value="2"/>
</dbReference>
<name>A0A7W4W0L2_9ACTN</name>
<keyword evidence="3" id="KW-1185">Reference proteome</keyword>
<dbReference type="EMBL" id="JACHWR010000003">
    <property type="protein sequence ID" value="MBB3044682.1"/>
    <property type="molecule type" value="Genomic_DNA"/>
</dbReference>
<dbReference type="InterPro" id="IPR017946">
    <property type="entry name" value="PLC-like_Pdiesterase_TIM-brl"/>
</dbReference>
<dbReference type="PANTHER" id="PTHR46211:SF14">
    <property type="entry name" value="GLYCEROPHOSPHODIESTER PHOSPHODIESTERASE"/>
    <property type="match status" value="1"/>
</dbReference>
<evidence type="ECO:0000259" key="1">
    <source>
        <dbReference type="Pfam" id="PF03009"/>
    </source>
</evidence>
<feature type="domain" description="GP-PDE" evidence="1">
    <location>
        <begin position="22"/>
        <end position="55"/>
    </location>
</feature>
<proteinExistence type="predicted"/>